<reference evidence="1 2" key="1">
    <citation type="submission" date="2018-03" db="EMBL/GenBank/DDBJ databases">
        <title>Genomic Encyclopedia of Type Strains, Phase III (KMG-III): the genomes of soil and plant-associated and newly described type strains.</title>
        <authorList>
            <person name="Whitman W."/>
        </authorList>
    </citation>
    <scope>NUCLEOTIDE SEQUENCE [LARGE SCALE GENOMIC DNA]</scope>
    <source>
        <strain evidence="1 2">VKM Ac-1602</strain>
    </source>
</reference>
<organism evidence="1 2">
    <name type="scientific">Rathayibacter iranicus NCPPB 2253 = VKM Ac-1602</name>
    <dbReference type="NCBI Taxonomy" id="1328868"/>
    <lineage>
        <taxon>Bacteria</taxon>
        <taxon>Bacillati</taxon>
        <taxon>Actinomycetota</taxon>
        <taxon>Actinomycetes</taxon>
        <taxon>Micrococcales</taxon>
        <taxon>Microbacteriaceae</taxon>
        <taxon>Rathayibacter</taxon>
    </lineage>
</organism>
<dbReference type="Proteomes" id="UP000245674">
    <property type="component" value="Unassembled WGS sequence"/>
</dbReference>
<name>A0ABX5L8K4_9MICO</name>
<evidence type="ECO:0000313" key="2">
    <source>
        <dbReference type="Proteomes" id="UP000245674"/>
    </source>
</evidence>
<keyword evidence="2" id="KW-1185">Reference proteome</keyword>
<proteinExistence type="predicted"/>
<sequence>MVQGDHARASNPGAFAALARFFTIPPQYPYDTDEPTPDRLQSATRQILRFRTKRVETQL</sequence>
<gene>
    <name evidence="1" type="ORF">B0H03_11943</name>
</gene>
<protein>
    <submittedName>
        <fullName evidence="1">Uncharacterized protein</fullName>
    </submittedName>
</protein>
<evidence type="ECO:0000313" key="1">
    <source>
        <dbReference type="EMBL" id="PWJ61206.1"/>
    </source>
</evidence>
<accession>A0ABX5L8K4</accession>
<comment type="caution">
    <text evidence="1">The sequence shown here is derived from an EMBL/GenBank/DDBJ whole genome shotgun (WGS) entry which is preliminary data.</text>
</comment>
<dbReference type="EMBL" id="QGDV01000019">
    <property type="protein sequence ID" value="PWJ61206.1"/>
    <property type="molecule type" value="Genomic_DNA"/>
</dbReference>